<dbReference type="OMA" id="MNQYDRI"/>
<sequence length="336" mass="40160">MNQYDRIRPIVFQKASDVNYIRSNSLAVRSSPLKQKLDQSFDLQADSTKNQTNTTMKDISNYKKLYVSESCQNNSKENQLSGKNFSFRLDETSFLKQRIKQLETQNTNHISQNKKLAHVLDQQIQQHQQLQEQYQQKNQIIRKIEDVQKENKYQLSSNTDLKQLNEQLVLSKQVISNLEEKMQLILQDNQKLSQENDRFQFQDQQLKIQLDKYKSRCSIVETKLKQTQDESQCLELQRKIKKQNEDLELLYRENNDMKQQLNQNNNIIQLQEKDKQSSQNVDKYRETIQELECENKYLLKVIDIDQQKMNNLENKLNLLTKENQRLTDIVKNRHKQ</sequence>
<comment type="caution">
    <text evidence="2">The sequence shown here is derived from an EMBL/GenBank/DDBJ whole genome shotgun (WGS) entry which is preliminary data.</text>
</comment>
<accession>A0A8S1SLB5</accession>
<reference evidence="2" key="1">
    <citation type="submission" date="2021-01" db="EMBL/GenBank/DDBJ databases">
        <authorList>
            <consortium name="Genoscope - CEA"/>
            <person name="William W."/>
        </authorList>
    </citation>
    <scope>NUCLEOTIDE SEQUENCE</scope>
</reference>
<gene>
    <name evidence="2" type="ORF">POCTA_138.1.T0100414</name>
</gene>
<keyword evidence="3" id="KW-1185">Reference proteome</keyword>
<feature type="coiled-coil region" evidence="1">
    <location>
        <begin position="113"/>
        <end position="329"/>
    </location>
</feature>
<dbReference type="OrthoDB" id="305726at2759"/>
<protein>
    <submittedName>
        <fullName evidence="2">Uncharacterized protein</fullName>
    </submittedName>
</protein>
<name>A0A8S1SLB5_PAROT</name>
<organism evidence="2 3">
    <name type="scientific">Paramecium octaurelia</name>
    <dbReference type="NCBI Taxonomy" id="43137"/>
    <lineage>
        <taxon>Eukaryota</taxon>
        <taxon>Sar</taxon>
        <taxon>Alveolata</taxon>
        <taxon>Ciliophora</taxon>
        <taxon>Intramacronucleata</taxon>
        <taxon>Oligohymenophorea</taxon>
        <taxon>Peniculida</taxon>
        <taxon>Parameciidae</taxon>
        <taxon>Paramecium</taxon>
    </lineage>
</organism>
<dbReference type="Proteomes" id="UP000683925">
    <property type="component" value="Unassembled WGS sequence"/>
</dbReference>
<evidence type="ECO:0000313" key="3">
    <source>
        <dbReference type="Proteomes" id="UP000683925"/>
    </source>
</evidence>
<evidence type="ECO:0000313" key="2">
    <source>
        <dbReference type="EMBL" id="CAD8139412.1"/>
    </source>
</evidence>
<dbReference type="AlphaFoldDB" id="A0A8S1SLB5"/>
<proteinExistence type="predicted"/>
<evidence type="ECO:0000256" key="1">
    <source>
        <dbReference type="SAM" id="Coils"/>
    </source>
</evidence>
<keyword evidence="1" id="KW-0175">Coiled coil</keyword>
<dbReference type="EMBL" id="CAJJDP010000009">
    <property type="protein sequence ID" value="CAD8139412.1"/>
    <property type="molecule type" value="Genomic_DNA"/>
</dbReference>